<dbReference type="PROSITE" id="PS50903">
    <property type="entry name" value="RUBREDOXIN_LIKE"/>
    <property type="match status" value="1"/>
</dbReference>
<dbReference type="InterPro" id="IPR018527">
    <property type="entry name" value="Rubredoxin_Fe_BS"/>
</dbReference>
<evidence type="ECO:0000259" key="7">
    <source>
        <dbReference type="PROSITE" id="PS50903"/>
    </source>
</evidence>
<dbReference type="InterPro" id="IPR050526">
    <property type="entry name" value="Rubredoxin_ET"/>
</dbReference>
<dbReference type="PANTHER" id="PTHR47627">
    <property type="entry name" value="RUBREDOXIN"/>
    <property type="match status" value="1"/>
</dbReference>
<dbReference type="GO" id="GO:0005506">
    <property type="term" value="F:iron ion binding"/>
    <property type="evidence" value="ECO:0007669"/>
    <property type="project" value="InterPro"/>
</dbReference>
<name>X1QBD7_9ZZZZ</name>
<dbReference type="FunFam" id="2.20.28.10:FF:000001">
    <property type="entry name" value="Rubredoxin"/>
    <property type="match status" value="1"/>
</dbReference>
<evidence type="ECO:0000256" key="1">
    <source>
        <dbReference type="ARBA" id="ARBA00001965"/>
    </source>
</evidence>
<dbReference type="InterPro" id="IPR024935">
    <property type="entry name" value="Rubredoxin_dom"/>
</dbReference>
<dbReference type="NCBIfam" id="NF045768">
    <property type="entry name" value="RubredRD"/>
    <property type="match status" value="1"/>
</dbReference>
<dbReference type="PANTHER" id="PTHR47627:SF1">
    <property type="entry name" value="RUBREDOXIN-1-RELATED"/>
    <property type="match status" value="1"/>
</dbReference>
<evidence type="ECO:0000256" key="6">
    <source>
        <dbReference type="ARBA" id="ARBA00023004"/>
    </source>
</evidence>
<comment type="similarity">
    <text evidence="2">Belongs to the rubredoxin family.</text>
</comment>
<evidence type="ECO:0000256" key="3">
    <source>
        <dbReference type="ARBA" id="ARBA00022448"/>
    </source>
</evidence>
<dbReference type="PIRSF" id="PIRSF000071">
    <property type="entry name" value="Rubredoxin"/>
    <property type="match status" value="1"/>
</dbReference>
<keyword evidence="3" id="KW-0813">Transport</keyword>
<dbReference type="PROSITE" id="PS00202">
    <property type="entry name" value="RUBREDOXIN"/>
    <property type="match status" value="1"/>
</dbReference>
<dbReference type="Gene3D" id="2.20.28.10">
    <property type="match status" value="1"/>
</dbReference>
<dbReference type="GO" id="GO:0043448">
    <property type="term" value="P:alkane catabolic process"/>
    <property type="evidence" value="ECO:0007669"/>
    <property type="project" value="TreeGrafter"/>
</dbReference>
<dbReference type="Pfam" id="PF00301">
    <property type="entry name" value="Rubredoxin"/>
    <property type="match status" value="1"/>
</dbReference>
<dbReference type="InterPro" id="IPR024922">
    <property type="entry name" value="Rubredoxin"/>
</dbReference>
<gene>
    <name evidence="8" type="ORF">S06H3_65130</name>
</gene>
<dbReference type="GO" id="GO:0009055">
    <property type="term" value="F:electron transfer activity"/>
    <property type="evidence" value="ECO:0007669"/>
    <property type="project" value="InterPro"/>
</dbReference>
<evidence type="ECO:0000313" key="8">
    <source>
        <dbReference type="EMBL" id="GAI65807.1"/>
    </source>
</evidence>
<dbReference type="SUPFAM" id="SSF57802">
    <property type="entry name" value="Rubredoxin-like"/>
    <property type="match status" value="1"/>
</dbReference>
<protein>
    <recommendedName>
        <fullName evidence="7">Rubredoxin-like domain-containing protein</fullName>
    </recommendedName>
</protein>
<dbReference type="InterPro" id="IPR024934">
    <property type="entry name" value="Rubredoxin-like_dom"/>
</dbReference>
<keyword evidence="6" id="KW-0408">Iron</keyword>
<accession>X1QBD7</accession>
<feature type="domain" description="Rubredoxin-like" evidence="7">
    <location>
        <begin position="1"/>
        <end position="52"/>
    </location>
</feature>
<dbReference type="EMBL" id="BARV01043739">
    <property type="protein sequence ID" value="GAI65807.1"/>
    <property type="molecule type" value="Genomic_DNA"/>
</dbReference>
<comment type="caution">
    <text evidence="8">The sequence shown here is derived from an EMBL/GenBank/DDBJ whole genome shotgun (WGS) entry which is preliminary data.</text>
</comment>
<keyword evidence="4" id="KW-0479">Metal-binding</keyword>
<comment type="cofactor">
    <cofactor evidence="1">
        <name>Fe(3+)</name>
        <dbReference type="ChEBI" id="CHEBI:29034"/>
    </cofactor>
</comment>
<dbReference type="AlphaFoldDB" id="X1QBD7"/>
<dbReference type="CDD" id="cd00730">
    <property type="entry name" value="rubredoxin"/>
    <property type="match status" value="1"/>
</dbReference>
<sequence length="54" mass="5924">MKKYKCLMCGYIYDPAVGDPDNGIKAGTAFEDLPDDWVCPDCGAGKDEFESVED</sequence>
<evidence type="ECO:0000256" key="4">
    <source>
        <dbReference type="ARBA" id="ARBA00022723"/>
    </source>
</evidence>
<dbReference type="PRINTS" id="PR00163">
    <property type="entry name" value="RUBREDOXIN"/>
</dbReference>
<evidence type="ECO:0000256" key="5">
    <source>
        <dbReference type="ARBA" id="ARBA00022982"/>
    </source>
</evidence>
<proteinExistence type="inferred from homology"/>
<keyword evidence="5" id="KW-0249">Electron transport</keyword>
<reference evidence="8" key="1">
    <citation type="journal article" date="2014" name="Front. Microbiol.">
        <title>High frequency of phylogenetically diverse reductive dehalogenase-homologous genes in deep subseafloor sedimentary metagenomes.</title>
        <authorList>
            <person name="Kawai M."/>
            <person name="Futagami T."/>
            <person name="Toyoda A."/>
            <person name="Takaki Y."/>
            <person name="Nishi S."/>
            <person name="Hori S."/>
            <person name="Arai W."/>
            <person name="Tsubouchi T."/>
            <person name="Morono Y."/>
            <person name="Uchiyama I."/>
            <person name="Ito T."/>
            <person name="Fujiyama A."/>
            <person name="Inagaki F."/>
            <person name="Takami H."/>
        </authorList>
    </citation>
    <scope>NUCLEOTIDE SEQUENCE</scope>
    <source>
        <strain evidence="8">Expedition CK06-06</strain>
    </source>
</reference>
<organism evidence="8">
    <name type="scientific">marine sediment metagenome</name>
    <dbReference type="NCBI Taxonomy" id="412755"/>
    <lineage>
        <taxon>unclassified sequences</taxon>
        <taxon>metagenomes</taxon>
        <taxon>ecological metagenomes</taxon>
    </lineage>
</organism>
<evidence type="ECO:0000256" key="2">
    <source>
        <dbReference type="ARBA" id="ARBA00005337"/>
    </source>
</evidence>